<proteinExistence type="predicted"/>
<evidence type="ECO:0000313" key="3">
    <source>
        <dbReference type="Proteomes" id="UP000006447"/>
    </source>
</evidence>
<comment type="caution">
    <text evidence="2">The sequence shown here is derived from an EMBL/GenBank/DDBJ whole genome shotgun (WGS) entry which is preliminary data.</text>
</comment>
<keyword evidence="1" id="KW-0812">Transmembrane</keyword>
<keyword evidence="1" id="KW-0472">Membrane</keyword>
<dbReference type="RefSeq" id="WP_007295678.1">
    <property type="nucleotide sequence ID" value="NZ_AJJH01000010.1"/>
</dbReference>
<sequence>MADTLTEDEWFERLKAAAQEGEIVNLVPADARPTFANPEHADLWDITRTIPSNAVRRVLALPESTVRTFAPRGLQIRGAYIRDDIDWNHIVFPRPLMFTRCAFASSIALTGARISTLSLSECAGQALRLEGAKIEGNLNADQLTLTGDIRAIGLHVGERFVLNSTILTNPDDVALNLDGARLDDGLFAERVTATGEVRAIGARIGELVLNEATLMNPDGDALDLSGTHVSDGLHAYRLIAIGHVAANGAQFNNGLHLDEATFSVAATSGYTAFDLSNTRITGDVEARDLATCGTLSMLGARTHGRLLLDGATLTNPFGYALELDNVQIDGSLSATLLTAIGGIRAEGAKIADEFGLLATTLSGNSHEPYETPTLRLYSATVGRLTLLPQKISGTVDLSSSTIKTLTLPRKHNTEDDWQPESFADAVLHVAGWSVVDIEGPIRSDWTAIRDHLSTTSSTEFIPQPWFEIANVYERNGHPDQARALRLHTESQITRNTRGTTKAIRRIYAATVGYGYRPFLPVLWLLGVLIIAGLLIWTNHAHFLNVNQLPTTANDVCTDSSGHACFNTIGYTLQNVVPAASGPLRPDWILSTSGWWPITLGVVLAVLRLLAWGFAALTLTAMTGLLRRR</sequence>
<evidence type="ECO:0000256" key="1">
    <source>
        <dbReference type="SAM" id="Phobius"/>
    </source>
</evidence>
<dbReference type="AlphaFoldDB" id="I0WZD4"/>
<evidence type="ECO:0000313" key="2">
    <source>
        <dbReference type="EMBL" id="EID81750.1"/>
    </source>
</evidence>
<protein>
    <recommendedName>
        <fullName evidence="4">Membrane-associated oxidoreductase</fullName>
    </recommendedName>
</protein>
<reference evidence="2 3" key="1">
    <citation type="journal article" date="2012" name="J. Bacteriol.">
        <title>Draft genome sequence of the nitrophenol-degrading actinomycete Rhodococcus imtechensis RKJ300.</title>
        <authorList>
            <person name="Vikram S."/>
            <person name="Kumar S."/>
            <person name="Subramanian S."/>
            <person name="Raghava G.P."/>
        </authorList>
    </citation>
    <scope>NUCLEOTIDE SEQUENCE [LARGE SCALE GENOMIC DNA]</scope>
    <source>
        <strain evidence="2 3">RKJ300</strain>
    </source>
</reference>
<evidence type="ECO:0008006" key="4">
    <source>
        <dbReference type="Google" id="ProtNLM"/>
    </source>
</evidence>
<feature type="transmembrane region" description="Helical" evidence="1">
    <location>
        <begin position="594"/>
        <end position="618"/>
    </location>
</feature>
<dbReference type="EMBL" id="AJJH01000010">
    <property type="protein sequence ID" value="EID81750.1"/>
    <property type="molecule type" value="Genomic_DNA"/>
</dbReference>
<gene>
    <name evidence="2" type="ORF">W59_01229</name>
</gene>
<feature type="transmembrane region" description="Helical" evidence="1">
    <location>
        <begin position="513"/>
        <end position="536"/>
    </location>
</feature>
<accession>I0WZD4</accession>
<keyword evidence="1" id="KW-1133">Transmembrane helix</keyword>
<organism evidence="2 3">
    <name type="scientific">Rhodococcus opacus RKJ300 = JCM 13270</name>
    <dbReference type="NCBI Taxonomy" id="1165867"/>
    <lineage>
        <taxon>Bacteria</taxon>
        <taxon>Bacillati</taxon>
        <taxon>Actinomycetota</taxon>
        <taxon>Actinomycetes</taxon>
        <taxon>Mycobacteriales</taxon>
        <taxon>Nocardiaceae</taxon>
        <taxon>Rhodococcus</taxon>
    </lineage>
</organism>
<dbReference type="PATRIC" id="fig|1165867.3.peg.241"/>
<name>I0WZD4_RHOOP</name>
<dbReference type="Proteomes" id="UP000006447">
    <property type="component" value="Unassembled WGS sequence"/>
</dbReference>